<dbReference type="Proteomes" id="UP001595892">
    <property type="component" value="Unassembled WGS sequence"/>
</dbReference>
<comment type="caution">
    <text evidence="2">The sequence shown here is derived from an EMBL/GenBank/DDBJ whole genome shotgun (WGS) entry which is preliminary data.</text>
</comment>
<dbReference type="EMBL" id="JBHSGG010000015">
    <property type="protein sequence ID" value="MFC4727680.1"/>
    <property type="molecule type" value="Genomic_DNA"/>
</dbReference>
<evidence type="ECO:0000256" key="1">
    <source>
        <dbReference type="SAM" id="Phobius"/>
    </source>
</evidence>
<organism evidence="2 3">
    <name type="scientific">Coralloluteibacterium thermophilum</name>
    <dbReference type="NCBI Taxonomy" id="2707049"/>
    <lineage>
        <taxon>Bacteria</taxon>
        <taxon>Pseudomonadati</taxon>
        <taxon>Pseudomonadota</taxon>
        <taxon>Gammaproteobacteria</taxon>
        <taxon>Lysobacterales</taxon>
        <taxon>Lysobacteraceae</taxon>
        <taxon>Coralloluteibacterium</taxon>
    </lineage>
</organism>
<keyword evidence="1" id="KW-1133">Transmembrane helix</keyword>
<accession>A0ABV9NIX9</accession>
<dbReference type="RefSeq" id="WP_377003691.1">
    <property type="nucleotide sequence ID" value="NZ_JBHSGG010000015.1"/>
</dbReference>
<reference evidence="3" key="1">
    <citation type="journal article" date="2019" name="Int. J. Syst. Evol. Microbiol.">
        <title>The Global Catalogue of Microorganisms (GCM) 10K type strain sequencing project: providing services to taxonomists for standard genome sequencing and annotation.</title>
        <authorList>
            <consortium name="The Broad Institute Genomics Platform"/>
            <consortium name="The Broad Institute Genome Sequencing Center for Infectious Disease"/>
            <person name="Wu L."/>
            <person name="Ma J."/>
        </authorList>
    </citation>
    <scope>NUCLEOTIDE SEQUENCE [LARGE SCALE GENOMIC DNA]</scope>
    <source>
        <strain evidence="3">CGMCC 1.13574</strain>
    </source>
</reference>
<keyword evidence="3" id="KW-1185">Reference proteome</keyword>
<proteinExistence type="predicted"/>
<gene>
    <name evidence="2" type="ORF">ACFO3Q_05800</name>
</gene>
<sequence length="183" mass="19448">MPDARPPQQPDAIDIADAFAGLPEETPQDAWPAIAARLRRPATRRPARRAWIGMAAAAALALAVALPLYGPLRPAETAPQTPPEVARLESLMAESRSLEALVAAAQDDAAASGSVAALAAGYEDRLRLVDARLGDLAPGSDAEHLALWEERVHLLRDLAALEATRLWLATRGQDYQLVAVAVD</sequence>
<feature type="transmembrane region" description="Helical" evidence="1">
    <location>
        <begin position="50"/>
        <end position="70"/>
    </location>
</feature>
<evidence type="ECO:0000313" key="2">
    <source>
        <dbReference type="EMBL" id="MFC4727680.1"/>
    </source>
</evidence>
<evidence type="ECO:0000313" key="3">
    <source>
        <dbReference type="Proteomes" id="UP001595892"/>
    </source>
</evidence>
<keyword evidence="1" id="KW-0812">Transmembrane</keyword>
<keyword evidence="1" id="KW-0472">Membrane</keyword>
<protein>
    <submittedName>
        <fullName evidence="2">Uncharacterized protein</fullName>
    </submittedName>
</protein>
<name>A0ABV9NIX9_9GAMM</name>